<feature type="active site" evidence="8">
    <location>
        <position position="147"/>
    </location>
</feature>
<feature type="binding site" evidence="6">
    <location>
        <begin position="147"/>
        <end position="148"/>
    </location>
    <ligand>
        <name>substrate</name>
    </ligand>
</feature>
<keyword evidence="11" id="KW-0732">Signal</keyword>
<keyword evidence="15" id="KW-1185">Reference proteome</keyword>
<evidence type="ECO:0000256" key="3">
    <source>
        <dbReference type="ARBA" id="ARBA00022801"/>
    </source>
</evidence>
<evidence type="ECO:0000313" key="14">
    <source>
        <dbReference type="EMBL" id="SDY37642.1"/>
    </source>
</evidence>
<dbReference type="PANTHER" id="PTHR11707:SF28">
    <property type="entry name" value="60 KDA LYSOPHOSPHOLIPASE"/>
    <property type="match status" value="1"/>
</dbReference>
<dbReference type="RefSeq" id="WP_083354492.1">
    <property type="nucleotide sequence ID" value="NZ_FNPG01000015.1"/>
</dbReference>
<evidence type="ECO:0000259" key="13">
    <source>
        <dbReference type="Pfam" id="PF17763"/>
    </source>
</evidence>
<evidence type="ECO:0000256" key="4">
    <source>
        <dbReference type="ARBA" id="ARBA00049366"/>
    </source>
</evidence>
<reference evidence="14 15" key="1">
    <citation type="submission" date="2016-10" db="EMBL/GenBank/DDBJ databases">
        <authorList>
            <person name="de Groot N.N."/>
        </authorList>
    </citation>
    <scope>NUCLEOTIDE SEQUENCE [LARGE SCALE GENOMIC DNA]</scope>
    <source>
        <strain evidence="14 15">DSM 14045</strain>
    </source>
</reference>
<dbReference type="FunFam" id="3.40.50.1170:FF:000001">
    <property type="entry name" value="L-asparaginase 2"/>
    <property type="match status" value="1"/>
</dbReference>
<organism evidence="14 15">
    <name type="scientific">Lachnobacterium bovis DSM 14045</name>
    <dbReference type="NCBI Taxonomy" id="1122142"/>
    <lineage>
        <taxon>Bacteria</taxon>
        <taxon>Bacillati</taxon>
        <taxon>Bacillota</taxon>
        <taxon>Clostridia</taxon>
        <taxon>Lachnospirales</taxon>
        <taxon>Lachnospiraceae</taxon>
        <taxon>Lachnobacterium</taxon>
    </lineage>
</organism>
<evidence type="ECO:0000256" key="6">
    <source>
        <dbReference type="PIRSR" id="PIRSR001220-2"/>
    </source>
</evidence>
<dbReference type="AlphaFoldDB" id="A0A1H3JCK6"/>
<dbReference type="InterPro" id="IPR006034">
    <property type="entry name" value="Asparaginase/glutaminase-like"/>
</dbReference>
<comment type="catalytic activity">
    <reaction evidence="4">
        <text>L-asparagine + H2O = L-aspartate + NH4(+)</text>
        <dbReference type="Rhea" id="RHEA:21016"/>
        <dbReference type="ChEBI" id="CHEBI:15377"/>
        <dbReference type="ChEBI" id="CHEBI:28938"/>
        <dbReference type="ChEBI" id="CHEBI:29991"/>
        <dbReference type="ChEBI" id="CHEBI:58048"/>
        <dbReference type="EC" id="3.5.1.1"/>
    </reaction>
</comment>
<dbReference type="PROSITE" id="PS00917">
    <property type="entry name" value="ASN_GLN_ASE_2"/>
    <property type="match status" value="1"/>
</dbReference>
<name>A0A1H3JCK6_9FIRM</name>
<dbReference type="InterPro" id="IPR020827">
    <property type="entry name" value="Asparaginase/glutaminase_AS1"/>
</dbReference>
<dbReference type="GO" id="GO:0004067">
    <property type="term" value="F:asparaginase activity"/>
    <property type="evidence" value="ECO:0007669"/>
    <property type="project" value="UniProtKB-UniRule"/>
</dbReference>
<dbReference type="CDD" id="cd08964">
    <property type="entry name" value="L-asparaginase_II"/>
    <property type="match status" value="1"/>
</dbReference>
<comment type="similarity">
    <text evidence="1 9">Belongs to the asparaginase 1 family.</text>
</comment>
<dbReference type="OrthoDB" id="9788068at2"/>
<dbReference type="InterPro" id="IPR004550">
    <property type="entry name" value="AsnASE_II"/>
</dbReference>
<feature type="region of interest" description="Disordered" evidence="10">
    <location>
        <begin position="25"/>
        <end position="54"/>
    </location>
</feature>
<evidence type="ECO:0000259" key="12">
    <source>
        <dbReference type="Pfam" id="PF00710"/>
    </source>
</evidence>
<dbReference type="InterPro" id="IPR036152">
    <property type="entry name" value="Asp/glu_Ase-like_sf"/>
</dbReference>
<feature type="active site" description="O-isoaspartyl threonine intermediate" evidence="5">
    <location>
        <position position="68"/>
    </location>
</feature>
<dbReference type="InterPro" id="IPR040919">
    <property type="entry name" value="Asparaginase_C"/>
</dbReference>
<evidence type="ECO:0000256" key="8">
    <source>
        <dbReference type="PROSITE-ProRule" id="PRU10100"/>
    </source>
</evidence>
<feature type="chain" id="PRO_5039726238" description="asparaginase" evidence="11">
    <location>
        <begin position="22"/>
        <end position="377"/>
    </location>
</feature>
<dbReference type="SUPFAM" id="SSF53774">
    <property type="entry name" value="Glutaminase/Asparaginase"/>
    <property type="match status" value="1"/>
</dbReference>
<feature type="domain" description="Asparaginase/glutaminase C-terminal" evidence="13">
    <location>
        <begin position="271"/>
        <end position="374"/>
    </location>
</feature>
<dbReference type="NCBIfam" id="TIGR00520">
    <property type="entry name" value="asnASE_II"/>
    <property type="match status" value="1"/>
</dbReference>
<dbReference type="EC" id="3.5.1.1" evidence="2"/>
<evidence type="ECO:0000256" key="7">
    <source>
        <dbReference type="PROSITE-ProRule" id="PRU10099"/>
    </source>
</evidence>
<accession>A0A1H3JCK6</accession>
<dbReference type="InterPro" id="IPR027473">
    <property type="entry name" value="L-asparaginase_C"/>
</dbReference>
<sequence>MKKLLRILLCFILVLSLLGCGSDDKNAKKTTKASVSASKKTTTSTTSSSSNESTKGKGKVVVLATGGTIAGVGEKGKTAGYKPGSLSADDLLSAVPELKNVADIEAVQVCNVNSDDITAETWLTVAKKINEMSARDDVKGFVVTHGTDTMEETAYFLNLVVKTDKPVVLTGSMRPSTSISADGPMNLYESVCVAASDKAVGQGVLTVFSDKIFSARSVVKTSTYKVTAISAGEMGAIGIVRDGAVFLYESPAKKHTSQSEFDISKLTNLPKVSIVYFSVDADPEILKYAAKNSEGIVIAGAGAGEFSEKWVNVINDLKIPVVISSRIDDGVITKDNLLCKNTVAADNLSPQKASILLRLALTIKADTAKLEQLFAEY</sequence>
<dbReference type="PROSITE" id="PS00144">
    <property type="entry name" value="ASN_GLN_ASE_1"/>
    <property type="match status" value="1"/>
</dbReference>
<feature type="domain" description="L-asparaginase N-terminal" evidence="12">
    <location>
        <begin position="59"/>
        <end position="251"/>
    </location>
</feature>
<feature type="active site" evidence="7">
    <location>
        <position position="68"/>
    </location>
</feature>
<feature type="binding site" evidence="6">
    <location>
        <position position="114"/>
    </location>
    <ligand>
        <name>substrate</name>
    </ligand>
</feature>
<dbReference type="Gene3D" id="3.40.50.40">
    <property type="match status" value="1"/>
</dbReference>
<keyword evidence="3" id="KW-0378">Hydrolase</keyword>
<dbReference type="InterPro" id="IPR037152">
    <property type="entry name" value="L-asparaginase_N_sf"/>
</dbReference>
<gene>
    <name evidence="14" type="ORF">SAMN02910414_01426</name>
</gene>
<evidence type="ECO:0000256" key="10">
    <source>
        <dbReference type="SAM" id="MobiDB-lite"/>
    </source>
</evidence>
<dbReference type="GO" id="GO:0006528">
    <property type="term" value="P:asparagine metabolic process"/>
    <property type="evidence" value="ECO:0007669"/>
    <property type="project" value="InterPro"/>
</dbReference>
<dbReference type="SFLD" id="SFLDS00057">
    <property type="entry name" value="Glutaminase/Asparaginase"/>
    <property type="match status" value="1"/>
</dbReference>
<dbReference type="STRING" id="1122142.SAMN02910414_01426"/>
<dbReference type="EMBL" id="FNPG01000015">
    <property type="protein sequence ID" value="SDY37642.1"/>
    <property type="molecule type" value="Genomic_DNA"/>
</dbReference>
<dbReference type="Proteomes" id="UP000183918">
    <property type="component" value="Unassembled WGS sequence"/>
</dbReference>
<evidence type="ECO:0000313" key="15">
    <source>
        <dbReference type="Proteomes" id="UP000183918"/>
    </source>
</evidence>
<evidence type="ECO:0000256" key="5">
    <source>
        <dbReference type="PIRSR" id="PIRSR001220-1"/>
    </source>
</evidence>
<proteinExistence type="inferred from homology"/>
<dbReference type="Gene3D" id="3.40.50.1170">
    <property type="entry name" value="L-asparaginase, N-terminal domain"/>
    <property type="match status" value="1"/>
</dbReference>
<evidence type="ECO:0000256" key="2">
    <source>
        <dbReference type="ARBA" id="ARBA00012920"/>
    </source>
</evidence>
<dbReference type="PRINTS" id="PR00139">
    <property type="entry name" value="ASNGLNASE"/>
</dbReference>
<dbReference type="Pfam" id="PF00710">
    <property type="entry name" value="Asparaginase"/>
    <property type="match status" value="1"/>
</dbReference>
<evidence type="ECO:0000256" key="11">
    <source>
        <dbReference type="SAM" id="SignalP"/>
    </source>
</evidence>
<dbReference type="PROSITE" id="PS51732">
    <property type="entry name" value="ASN_GLN_ASE_3"/>
    <property type="match status" value="1"/>
</dbReference>
<dbReference type="Pfam" id="PF17763">
    <property type="entry name" value="Asparaginase_C"/>
    <property type="match status" value="1"/>
</dbReference>
<feature type="signal peptide" evidence="11">
    <location>
        <begin position="1"/>
        <end position="21"/>
    </location>
</feature>
<dbReference type="SMART" id="SM00870">
    <property type="entry name" value="Asparaginase"/>
    <property type="match status" value="1"/>
</dbReference>
<feature type="compositionally biased region" description="Low complexity" evidence="10">
    <location>
        <begin position="32"/>
        <end position="53"/>
    </location>
</feature>
<protein>
    <recommendedName>
        <fullName evidence="2">asparaginase</fullName>
        <ecNumber evidence="2">3.5.1.1</ecNumber>
    </recommendedName>
</protein>
<dbReference type="InterPro" id="IPR027474">
    <property type="entry name" value="L-asparaginase_N"/>
</dbReference>
<dbReference type="PROSITE" id="PS51257">
    <property type="entry name" value="PROKAR_LIPOPROTEIN"/>
    <property type="match status" value="1"/>
</dbReference>
<dbReference type="PIRSF" id="PIRSF001220">
    <property type="entry name" value="L-ASNase_gatD"/>
    <property type="match status" value="1"/>
</dbReference>
<dbReference type="PANTHER" id="PTHR11707">
    <property type="entry name" value="L-ASPARAGINASE"/>
    <property type="match status" value="1"/>
</dbReference>
<evidence type="ECO:0000256" key="1">
    <source>
        <dbReference type="ARBA" id="ARBA00010518"/>
    </source>
</evidence>
<dbReference type="PIRSF" id="PIRSF500176">
    <property type="entry name" value="L_ASNase"/>
    <property type="match status" value="1"/>
</dbReference>
<evidence type="ECO:0000256" key="9">
    <source>
        <dbReference type="RuleBase" id="RU004456"/>
    </source>
</evidence>
<dbReference type="InterPro" id="IPR027475">
    <property type="entry name" value="Asparaginase/glutaminase_AS2"/>
</dbReference>